<protein>
    <recommendedName>
        <fullName evidence="1">Orfx1 TULIPs domain-containing protein</fullName>
    </recommendedName>
</protein>
<name>A0A2L1UIZ4_9BACL</name>
<proteinExistence type="predicted"/>
<dbReference type="Proteomes" id="UP000239833">
    <property type="component" value="Chromosome"/>
</dbReference>
<evidence type="ECO:0000259" key="1">
    <source>
        <dbReference type="Pfam" id="PF26542"/>
    </source>
</evidence>
<organism evidence="2 3">
    <name type="scientific">Paenibacillus larvae subsp. larvae</name>
    <dbReference type="NCBI Taxonomy" id="147375"/>
    <lineage>
        <taxon>Bacteria</taxon>
        <taxon>Bacillati</taxon>
        <taxon>Bacillota</taxon>
        <taxon>Bacilli</taxon>
        <taxon>Bacillales</taxon>
        <taxon>Paenibacillaceae</taxon>
        <taxon>Paenibacillus</taxon>
    </lineage>
</organism>
<sequence>MSNVFPYHFDDAQSSFHGTFSIKKINKEYHYNYDYFKIHFLEGQFLLKDAQQNKMYEENVTGIKAAIALKKEYLQEMPPTRQKNLNFTNSIELGENKYNLMVVNTDLENKLTNNLILKGMLHQKIKDLFIGNEKYLLTIK</sequence>
<dbReference type="AlphaFoldDB" id="A0A2L1UIZ4"/>
<accession>A0A2L1UIZ4</accession>
<dbReference type="InterPro" id="IPR058823">
    <property type="entry name" value="Orfx1"/>
</dbReference>
<dbReference type="RefSeq" id="WP_077996187.1">
    <property type="nucleotide sequence ID" value="NZ_CP019655.1"/>
</dbReference>
<dbReference type="Pfam" id="PF26542">
    <property type="entry name" value="Orfx1"/>
    <property type="match status" value="1"/>
</dbReference>
<dbReference type="GeneID" id="64220642"/>
<gene>
    <name evidence="2" type="ORF">ERICIII_04333</name>
</gene>
<evidence type="ECO:0000313" key="3">
    <source>
        <dbReference type="Proteomes" id="UP000239833"/>
    </source>
</evidence>
<dbReference type="EMBL" id="CP019655">
    <property type="protein sequence ID" value="AVF28394.1"/>
    <property type="molecule type" value="Genomic_DNA"/>
</dbReference>
<feature type="domain" description="Orfx1 TULIPs" evidence="1">
    <location>
        <begin position="1"/>
        <end position="139"/>
    </location>
</feature>
<reference evidence="3" key="1">
    <citation type="submission" date="2017-02" db="EMBL/GenBank/DDBJ databases">
        <title>Delineation of Paenibacillus larvae strains originating from foulbrood outbreaks.</title>
        <authorList>
            <person name="Beims H."/>
            <person name="Bunk B."/>
            <person name="Sproeer C."/>
            <person name="Mohr K.I."/>
            <person name="Pradella S."/>
            <person name="Guenther G."/>
            <person name="Rohde M."/>
            <person name="von der Ohe W."/>
            <person name="Steinert M."/>
        </authorList>
    </citation>
    <scope>NUCLEOTIDE SEQUENCE [LARGE SCALE GENOMIC DNA]</scope>
    <source>
        <strain evidence="3">Eric_III</strain>
    </source>
</reference>
<evidence type="ECO:0000313" key="2">
    <source>
        <dbReference type="EMBL" id="AVF28394.1"/>
    </source>
</evidence>